<evidence type="ECO:0000259" key="2">
    <source>
        <dbReference type="Pfam" id="PF25583"/>
    </source>
</evidence>
<dbReference type="AlphaFoldDB" id="A0A1G6Q4A5"/>
<dbReference type="Pfam" id="PF25583">
    <property type="entry name" value="WCX"/>
    <property type="match status" value="1"/>
</dbReference>
<keyword evidence="3" id="KW-0238">DNA-binding</keyword>
<dbReference type="PANTHER" id="PTHR34580">
    <property type="match status" value="1"/>
</dbReference>
<dbReference type="RefSeq" id="WP_091997423.1">
    <property type="nucleotide sequence ID" value="NZ_FMYQ01000011.1"/>
</dbReference>
<dbReference type="Pfam" id="PF13280">
    <property type="entry name" value="WYL"/>
    <property type="match status" value="1"/>
</dbReference>
<protein>
    <submittedName>
        <fullName evidence="3">Predicted DNA-binding transcriptional regulator YafY, contains an HTH and WYL domains</fullName>
    </submittedName>
</protein>
<dbReference type="InterPro" id="IPR057727">
    <property type="entry name" value="WCX_dom"/>
</dbReference>
<dbReference type="PANTHER" id="PTHR34580:SF1">
    <property type="entry name" value="PROTEIN PAFC"/>
    <property type="match status" value="1"/>
</dbReference>
<name>A0A1G6Q4A5_9BURK</name>
<dbReference type="PROSITE" id="PS52050">
    <property type="entry name" value="WYL"/>
    <property type="match status" value="1"/>
</dbReference>
<dbReference type="STRING" id="416944.SAMN05421548_11160"/>
<evidence type="ECO:0000313" key="3">
    <source>
        <dbReference type="EMBL" id="SDC86467.1"/>
    </source>
</evidence>
<dbReference type="InterPro" id="IPR026881">
    <property type="entry name" value="WYL_dom"/>
</dbReference>
<dbReference type="OrthoDB" id="8595817at2"/>
<feature type="domain" description="WCX" evidence="2">
    <location>
        <begin position="253"/>
        <end position="327"/>
    </location>
</feature>
<dbReference type="GO" id="GO:0003677">
    <property type="term" value="F:DNA binding"/>
    <property type="evidence" value="ECO:0007669"/>
    <property type="project" value="UniProtKB-KW"/>
</dbReference>
<accession>A0A1G6Q4A5</accession>
<gene>
    <name evidence="3" type="ORF">SAMN05421548_11160</name>
</gene>
<proteinExistence type="predicted"/>
<evidence type="ECO:0000259" key="1">
    <source>
        <dbReference type="Pfam" id="PF13280"/>
    </source>
</evidence>
<dbReference type="Proteomes" id="UP000198908">
    <property type="component" value="Unassembled WGS sequence"/>
</dbReference>
<evidence type="ECO:0000313" key="4">
    <source>
        <dbReference type="Proteomes" id="UP000198908"/>
    </source>
</evidence>
<feature type="domain" description="WYL" evidence="1">
    <location>
        <begin position="159"/>
        <end position="220"/>
    </location>
</feature>
<reference evidence="4" key="1">
    <citation type="submission" date="2016-09" db="EMBL/GenBank/DDBJ databases">
        <authorList>
            <person name="Varghese N."/>
            <person name="Submissions S."/>
        </authorList>
    </citation>
    <scope>NUCLEOTIDE SEQUENCE [LARGE SCALE GENOMIC DNA]</scope>
    <source>
        <strain evidence="4">TNe-862</strain>
    </source>
</reference>
<organism evidence="3 4">
    <name type="scientific">Paraburkholderia lycopersici</name>
    <dbReference type="NCBI Taxonomy" id="416944"/>
    <lineage>
        <taxon>Bacteria</taxon>
        <taxon>Pseudomonadati</taxon>
        <taxon>Pseudomonadota</taxon>
        <taxon>Betaproteobacteria</taxon>
        <taxon>Burkholderiales</taxon>
        <taxon>Burkholderiaceae</taxon>
        <taxon>Paraburkholderia</taxon>
    </lineage>
</organism>
<keyword evidence="4" id="KW-1185">Reference proteome</keyword>
<sequence>MAKNDSDILAVLPTARSLQKWATTPDIATRLRSRGITVNHVKTVQRRLELMLDQGLVTKRRLSTAIEWQRNEGVSGIAASSGSLMTFDEALALQVLRRFASRQIPTLVSTALDGLFTVSKERLTKGERNEGRRHARWDRKIAVVDGAFERIRQPVKESIFQQVSQALFAEQLLEMDYRASAQTVMPLGLVEAGDLIYLVAQVPGKPAAVMYRLDRMERAQATDRPFTYPRDFALSSYVNKERKFDFFPRGNAQVVLRFAPNAAHGVLEAPLSRDQTFETDDAGFVTISATVMLSERLRWWIRSYGPYVEVLEPQDLRQDFIAEAKEAFNLYSDAGRVKPSTT</sequence>
<dbReference type="EMBL" id="FMYQ01000011">
    <property type="protein sequence ID" value="SDC86467.1"/>
    <property type="molecule type" value="Genomic_DNA"/>
</dbReference>
<dbReference type="InterPro" id="IPR051534">
    <property type="entry name" value="CBASS_pafABC_assoc_protein"/>
</dbReference>